<evidence type="ECO:0000256" key="4">
    <source>
        <dbReference type="ARBA" id="ARBA00022692"/>
    </source>
</evidence>
<sequence length="294" mass="31418">MSAACDFVCGWIAGACGLVVGHPADTIKVRQQTLGQAGAWRCAVSTLRHEGYGGFYKGMSFPVLSAGVMNSLFFGVYGTSLRQMQSLLSDDVRPESEASLGTVFLAGCLGGVAQLGVACPVDLAKIKLQIQTGSYSWGSKQMIHYSGPVDCLLKVFQVEGIRGLYRGITPMIFRDIPASGVYMLVYQATLRSLKPLESKKSTPLFSTLIAGGLAGSVSWGVIVPLDVIKSRLQADCGSEPKYRGMLHCAASSLRSEGPGVFGRGFWLVVGRAFPVNAAIFLSYEHCMSPCRSHV</sequence>
<dbReference type="Proteomes" id="UP000494165">
    <property type="component" value="Unassembled WGS sequence"/>
</dbReference>
<feature type="transmembrane region" description="Helical" evidence="11">
    <location>
        <begin position="58"/>
        <end position="78"/>
    </location>
</feature>
<feature type="repeat" description="Solcar" evidence="9">
    <location>
        <begin position="1"/>
        <end position="83"/>
    </location>
</feature>
<keyword evidence="6 11" id="KW-1133">Transmembrane helix</keyword>
<dbReference type="PRINTS" id="PR00926">
    <property type="entry name" value="MITOCARRIER"/>
</dbReference>
<dbReference type="PANTHER" id="PTHR45624">
    <property type="entry name" value="MITOCHONDRIAL BASIC AMINO ACIDS TRANSPORTER-RELATED"/>
    <property type="match status" value="1"/>
</dbReference>
<organism evidence="12 13">
    <name type="scientific">Cloeon dipterum</name>
    <dbReference type="NCBI Taxonomy" id="197152"/>
    <lineage>
        <taxon>Eukaryota</taxon>
        <taxon>Metazoa</taxon>
        <taxon>Ecdysozoa</taxon>
        <taxon>Arthropoda</taxon>
        <taxon>Hexapoda</taxon>
        <taxon>Insecta</taxon>
        <taxon>Pterygota</taxon>
        <taxon>Palaeoptera</taxon>
        <taxon>Ephemeroptera</taxon>
        <taxon>Pisciforma</taxon>
        <taxon>Baetidae</taxon>
        <taxon>Cloeon</taxon>
    </lineage>
</organism>
<accession>A0A8S1C2F9</accession>
<evidence type="ECO:0000256" key="6">
    <source>
        <dbReference type="ARBA" id="ARBA00022989"/>
    </source>
</evidence>
<evidence type="ECO:0000256" key="8">
    <source>
        <dbReference type="ARBA" id="ARBA00023136"/>
    </source>
</evidence>
<comment type="caution">
    <text evidence="12">The sequence shown here is derived from an EMBL/GenBank/DDBJ whole genome shotgun (WGS) entry which is preliminary data.</text>
</comment>
<dbReference type="OrthoDB" id="1924968at2759"/>
<reference evidence="12 13" key="1">
    <citation type="submission" date="2020-04" db="EMBL/GenBank/DDBJ databases">
        <authorList>
            <person name="Alioto T."/>
            <person name="Alioto T."/>
            <person name="Gomez Garrido J."/>
        </authorList>
    </citation>
    <scope>NUCLEOTIDE SEQUENCE [LARGE SCALE GENOMIC DNA]</scope>
</reference>
<dbReference type="PROSITE" id="PS50920">
    <property type="entry name" value="SOLCAR"/>
    <property type="match status" value="3"/>
</dbReference>
<evidence type="ECO:0000256" key="10">
    <source>
        <dbReference type="RuleBase" id="RU000488"/>
    </source>
</evidence>
<dbReference type="InterPro" id="IPR050567">
    <property type="entry name" value="Mitochondrial_Carrier"/>
</dbReference>
<evidence type="ECO:0000256" key="7">
    <source>
        <dbReference type="ARBA" id="ARBA00023128"/>
    </source>
</evidence>
<feature type="repeat" description="Solcar" evidence="9">
    <location>
        <begin position="202"/>
        <end position="289"/>
    </location>
</feature>
<dbReference type="InterPro" id="IPR023395">
    <property type="entry name" value="MCP_dom_sf"/>
</dbReference>
<dbReference type="PANTHER" id="PTHR45624:SF1">
    <property type="entry name" value="SD08189P"/>
    <property type="match status" value="1"/>
</dbReference>
<keyword evidence="3 10" id="KW-0813">Transport</keyword>
<evidence type="ECO:0000313" key="12">
    <source>
        <dbReference type="EMBL" id="CAB3362341.1"/>
    </source>
</evidence>
<keyword evidence="5" id="KW-0677">Repeat</keyword>
<feature type="repeat" description="Solcar" evidence="9">
    <location>
        <begin position="98"/>
        <end position="192"/>
    </location>
</feature>
<name>A0A8S1C2F9_9INSE</name>
<dbReference type="SUPFAM" id="SSF103506">
    <property type="entry name" value="Mitochondrial carrier"/>
    <property type="match status" value="1"/>
</dbReference>
<keyword evidence="8 9" id="KW-0472">Membrane</keyword>
<gene>
    <name evidence="12" type="ORF">CLODIP_2_CD05008</name>
</gene>
<protein>
    <recommendedName>
        <fullName evidence="14">Solute carrier family 25 member 45</fullName>
    </recommendedName>
</protein>
<feature type="transmembrane region" description="Helical" evidence="11">
    <location>
        <begin position="204"/>
        <end position="222"/>
    </location>
</feature>
<evidence type="ECO:0000256" key="2">
    <source>
        <dbReference type="ARBA" id="ARBA00006375"/>
    </source>
</evidence>
<evidence type="ECO:0000256" key="9">
    <source>
        <dbReference type="PROSITE-ProRule" id="PRU00282"/>
    </source>
</evidence>
<dbReference type="GO" id="GO:0005289">
    <property type="term" value="F:high-affinity L-arginine transmembrane transporter activity"/>
    <property type="evidence" value="ECO:0007669"/>
    <property type="project" value="TreeGrafter"/>
</dbReference>
<evidence type="ECO:0000256" key="5">
    <source>
        <dbReference type="ARBA" id="ARBA00022737"/>
    </source>
</evidence>
<dbReference type="Pfam" id="PF00153">
    <property type="entry name" value="Mito_carr"/>
    <property type="match status" value="3"/>
</dbReference>
<dbReference type="GO" id="GO:0031966">
    <property type="term" value="C:mitochondrial membrane"/>
    <property type="evidence" value="ECO:0007669"/>
    <property type="project" value="UniProtKB-SubCell"/>
</dbReference>
<evidence type="ECO:0000256" key="1">
    <source>
        <dbReference type="ARBA" id="ARBA00004225"/>
    </source>
</evidence>
<comment type="similarity">
    <text evidence="2 10">Belongs to the mitochondrial carrier (TC 2.A.29) family.</text>
</comment>
<dbReference type="GO" id="GO:1990575">
    <property type="term" value="P:mitochondrial L-ornithine transmembrane transport"/>
    <property type="evidence" value="ECO:0007669"/>
    <property type="project" value="TreeGrafter"/>
</dbReference>
<comment type="subcellular location">
    <subcellularLocation>
        <location evidence="1">Mitochondrion membrane</location>
        <topology evidence="1">Multi-pass membrane protein</topology>
    </subcellularLocation>
</comment>
<dbReference type="EMBL" id="CADEPI010000008">
    <property type="protein sequence ID" value="CAB3362341.1"/>
    <property type="molecule type" value="Genomic_DNA"/>
</dbReference>
<proteinExistence type="inferred from homology"/>
<dbReference type="InterPro" id="IPR002067">
    <property type="entry name" value="MCP"/>
</dbReference>
<keyword evidence="4 9" id="KW-0812">Transmembrane</keyword>
<dbReference type="Gene3D" id="1.50.40.10">
    <property type="entry name" value="Mitochondrial carrier domain"/>
    <property type="match status" value="1"/>
</dbReference>
<evidence type="ECO:0000256" key="11">
    <source>
        <dbReference type="SAM" id="Phobius"/>
    </source>
</evidence>
<evidence type="ECO:0008006" key="14">
    <source>
        <dbReference type="Google" id="ProtNLM"/>
    </source>
</evidence>
<evidence type="ECO:0000313" key="13">
    <source>
        <dbReference type="Proteomes" id="UP000494165"/>
    </source>
</evidence>
<evidence type="ECO:0000256" key="3">
    <source>
        <dbReference type="ARBA" id="ARBA00022448"/>
    </source>
</evidence>
<dbReference type="AlphaFoldDB" id="A0A8S1C2F9"/>
<dbReference type="InterPro" id="IPR018108">
    <property type="entry name" value="MCP_transmembrane"/>
</dbReference>
<keyword evidence="7" id="KW-0496">Mitochondrion</keyword>
<keyword evidence="13" id="KW-1185">Reference proteome</keyword>